<dbReference type="InterPro" id="IPR025375">
    <property type="entry name" value="DUF4365"/>
</dbReference>
<evidence type="ECO:0000313" key="2">
    <source>
        <dbReference type="EMBL" id="MFC5177336.1"/>
    </source>
</evidence>
<dbReference type="Pfam" id="PF14280">
    <property type="entry name" value="DUF4365"/>
    <property type="match status" value="1"/>
</dbReference>
<evidence type="ECO:0000259" key="1">
    <source>
        <dbReference type="Pfam" id="PF14280"/>
    </source>
</evidence>
<gene>
    <name evidence="2" type="ORF">ACFPGP_11685</name>
</gene>
<sequence length="324" mass="36378">MPMSRPPSAVTERAGVFAVGGIVNGFGWVFREQPTDDYGIDAQAEVFEPGGTATGKLIALQIKSGRAKYFASEKGNGWTHYVDSKHAEYWLKHSLPVVVVLYDEIDGKAYWQRVTRATLDATPNNFKIFVPRSQELDAASVVPLREFAEGDPYSVRLRRLQLALPWMELLRAGRRILIEADEWVNKSSGRGEITIASVDGANEDRELLGTWMIMAPGWSYDTVLPSLVPWADVVIHEETYDEAEYDAWEAECVYYDNEGDRIVTEDYDEWRGERGVEGLRPYANSAGEVDSWRLELKLNQLGDAFLLVNEFAEGTGLFLAPDAN</sequence>
<comment type="caution">
    <text evidence="2">The sequence shown here is derived from an EMBL/GenBank/DDBJ whole genome shotgun (WGS) entry which is preliminary data.</text>
</comment>
<evidence type="ECO:0000313" key="3">
    <source>
        <dbReference type="Proteomes" id="UP001596087"/>
    </source>
</evidence>
<dbReference type="EMBL" id="JBHSKD010000011">
    <property type="protein sequence ID" value="MFC5177336.1"/>
    <property type="molecule type" value="Genomic_DNA"/>
</dbReference>
<keyword evidence="3" id="KW-1185">Reference proteome</keyword>
<accession>A0ABW0BJ31</accession>
<feature type="domain" description="DUF4365" evidence="1">
    <location>
        <begin position="12"/>
        <end position="146"/>
    </location>
</feature>
<dbReference type="Proteomes" id="UP001596087">
    <property type="component" value="Unassembled WGS sequence"/>
</dbReference>
<organism evidence="2 3">
    <name type="scientific">Nocardioides taihuensis</name>
    <dbReference type="NCBI Taxonomy" id="1835606"/>
    <lineage>
        <taxon>Bacteria</taxon>
        <taxon>Bacillati</taxon>
        <taxon>Actinomycetota</taxon>
        <taxon>Actinomycetes</taxon>
        <taxon>Propionibacteriales</taxon>
        <taxon>Nocardioidaceae</taxon>
        <taxon>Nocardioides</taxon>
    </lineage>
</organism>
<name>A0ABW0BJ31_9ACTN</name>
<reference evidence="3" key="1">
    <citation type="journal article" date="2019" name="Int. J. Syst. Evol. Microbiol.">
        <title>The Global Catalogue of Microorganisms (GCM) 10K type strain sequencing project: providing services to taxonomists for standard genome sequencing and annotation.</title>
        <authorList>
            <consortium name="The Broad Institute Genomics Platform"/>
            <consortium name="The Broad Institute Genome Sequencing Center for Infectious Disease"/>
            <person name="Wu L."/>
            <person name="Ma J."/>
        </authorList>
    </citation>
    <scope>NUCLEOTIDE SEQUENCE [LARGE SCALE GENOMIC DNA]</scope>
    <source>
        <strain evidence="3">DFY41</strain>
    </source>
</reference>
<dbReference type="RefSeq" id="WP_378590265.1">
    <property type="nucleotide sequence ID" value="NZ_JBHSKD010000011.1"/>
</dbReference>
<protein>
    <submittedName>
        <fullName evidence="2">DUF4365 domain-containing protein</fullName>
    </submittedName>
</protein>
<proteinExistence type="predicted"/>